<sequence length="140" mass="15088">MAAAHKTHATDASVDAFIENVPNPIRRADARRLRSIMEDAVGEPAVMWGTSIVGFGVRTYRYASGRTGRTPLVGYSPRAAALSLYLTLDFDEESVALDGLGPHKVGTSCLYITRLDSVDEHTLVGLITRSAAAARRLDIS</sequence>
<accession>A0ABW9FCS1</accession>
<organism evidence="2 3">
    <name type="scientific">Rhodococcus parequi</name>
    <dbReference type="NCBI Taxonomy" id="3137122"/>
    <lineage>
        <taxon>Bacteria</taxon>
        <taxon>Bacillati</taxon>
        <taxon>Actinomycetota</taxon>
        <taxon>Actinomycetes</taxon>
        <taxon>Mycobacteriales</taxon>
        <taxon>Nocardiaceae</taxon>
        <taxon>Rhodococcus</taxon>
    </lineage>
</organism>
<keyword evidence="3" id="KW-1185">Reference proteome</keyword>
<proteinExistence type="predicted"/>
<dbReference type="EMBL" id="JBDLNV010000001">
    <property type="protein sequence ID" value="MFM1722531.1"/>
    <property type="molecule type" value="Genomic_DNA"/>
</dbReference>
<name>A0ABW9FCS1_9NOCA</name>
<protein>
    <submittedName>
        <fullName evidence="2">DUF1801 domain-containing protein</fullName>
    </submittedName>
</protein>
<evidence type="ECO:0000313" key="2">
    <source>
        <dbReference type="EMBL" id="MFM1722531.1"/>
    </source>
</evidence>
<reference evidence="2 3" key="1">
    <citation type="submission" date="2023-11" db="EMBL/GenBank/DDBJ databases">
        <authorList>
            <person name="Val-Calvo J."/>
            <person name="Scortti M."/>
            <person name="Vazquez-Boland J."/>
        </authorList>
    </citation>
    <scope>NUCLEOTIDE SEQUENCE [LARGE SCALE GENOMIC DNA]</scope>
    <source>
        <strain evidence="2 3">PAM 2766</strain>
    </source>
</reference>
<dbReference type="InterPro" id="IPR014922">
    <property type="entry name" value="YdhG-like"/>
</dbReference>
<comment type="caution">
    <text evidence="2">The sequence shown here is derived from an EMBL/GenBank/DDBJ whole genome shotgun (WGS) entry which is preliminary data.</text>
</comment>
<dbReference type="RefSeq" id="WP_420163077.1">
    <property type="nucleotide sequence ID" value="NZ_JBDLNV010000001.1"/>
</dbReference>
<evidence type="ECO:0000259" key="1">
    <source>
        <dbReference type="Pfam" id="PF08818"/>
    </source>
</evidence>
<feature type="domain" description="YdhG-like" evidence="1">
    <location>
        <begin position="26"/>
        <end position="129"/>
    </location>
</feature>
<evidence type="ECO:0000313" key="3">
    <source>
        <dbReference type="Proteomes" id="UP001629745"/>
    </source>
</evidence>
<gene>
    <name evidence="2" type="ORF">ABEU20_001087</name>
</gene>
<dbReference type="Proteomes" id="UP001629745">
    <property type="component" value="Unassembled WGS sequence"/>
</dbReference>
<dbReference type="Pfam" id="PF08818">
    <property type="entry name" value="DUF1801"/>
    <property type="match status" value="1"/>
</dbReference>